<dbReference type="CDD" id="cd02230">
    <property type="entry name" value="cupin_HP0902-like"/>
    <property type="match status" value="1"/>
</dbReference>
<proteinExistence type="predicted"/>
<evidence type="ECO:0000313" key="2">
    <source>
        <dbReference type="EMBL" id="MEQ2637898.1"/>
    </source>
</evidence>
<dbReference type="SUPFAM" id="SSF51182">
    <property type="entry name" value="RmlC-like cupins"/>
    <property type="match status" value="1"/>
</dbReference>
<dbReference type="InterPro" id="IPR011051">
    <property type="entry name" value="RmlC_Cupin_sf"/>
</dbReference>
<protein>
    <submittedName>
        <fullName evidence="3">Cupin domain-containing protein</fullName>
    </submittedName>
</protein>
<dbReference type="PANTHER" id="PTHR37694">
    <property type="entry name" value="SLR8022 PROTEIN"/>
    <property type="match status" value="1"/>
</dbReference>
<evidence type="ECO:0000313" key="4">
    <source>
        <dbReference type="Proteomes" id="UP001478817"/>
    </source>
</evidence>
<accession>A0ABV1IGE2</accession>
<dbReference type="PANTHER" id="PTHR37694:SF1">
    <property type="entry name" value="SLR8022 PROTEIN"/>
    <property type="match status" value="1"/>
</dbReference>
<evidence type="ECO:0000313" key="3">
    <source>
        <dbReference type="EMBL" id="MEQ2637979.1"/>
    </source>
</evidence>
<name>A0ABV1IGE2_9ACTN</name>
<dbReference type="Proteomes" id="UP001478817">
    <property type="component" value="Unassembled WGS sequence"/>
</dbReference>
<dbReference type="Gene3D" id="2.60.120.10">
    <property type="entry name" value="Jelly Rolls"/>
    <property type="match status" value="1"/>
</dbReference>
<feature type="domain" description="Cupin type-2" evidence="1">
    <location>
        <begin position="44"/>
        <end position="106"/>
    </location>
</feature>
<keyword evidence="4" id="KW-1185">Reference proteome</keyword>
<dbReference type="InterPro" id="IPR014710">
    <property type="entry name" value="RmlC-like_jellyroll"/>
</dbReference>
<dbReference type="EMBL" id="JBBNGS010000010">
    <property type="protein sequence ID" value="MEQ2637898.1"/>
    <property type="molecule type" value="Genomic_DNA"/>
</dbReference>
<organism evidence="3 4">
    <name type="scientific">Paratractidigestivibacter faecalis</name>
    <dbReference type="NCBI Taxonomy" id="2292441"/>
    <lineage>
        <taxon>Bacteria</taxon>
        <taxon>Bacillati</taxon>
        <taxon>Actinomycetota</taxon>
        <taxon>Coriobacteriia</taxon>
        <taxon>Coriobacteriales</taxon>
        <taxon>Atopobiaceae</taxon>
        <taxon>Paratractidigestivibacter</taxon>
    </lineage>
</organism>
<reference evidence="3 4" key="1">
    <citation type="submission" date="2024-04" db="EMBL/GenBank/DDBJ databases">
        <title>Human intestinal bacterial collection.</title>
        <authorList>
            <person name="Pauvert C."/>
            <person name="Hitch T.C.A."/>
            <person name="Clavel T."/>
        </authorList>
    </citation>
    <scope>NUCLEOTIDE SEQUENCE [LARGE SCALE GENOMIC DNA]</scope>
    <source>
        <strain evidence="3 4">CLA-AA-H197</strain>
    </source>
</reference>
<comment type="caution">
    <text evidence="3">The sequence shown here is derived from an EMBL/GenBank/DDBJ whole genome shotgun (WGS) entry which is preliminary data.</text>
</comment>
<dbReference type="EMBL" id="JBBNGS010000010">
    <property type="protein sequence ID" value="MEQ2637979.1"/>
    <property type="molecule type" value="Genomic_DNA"/>
</dbReference>
<dbReference type="RefSeq" id="WP_349182499.1">
    <property type="nucleotide sequence ID" value="NZ_JBBNGS010000010.1"/>
</dbReference>
<gene>
    <name evidence="2" type="ORF">AAAT05_06015</name>
    <name evidence="3" type="ORF">AAAT05_06470</name>
</gene>
<dbReference type="InterPro" id="IPR013096">
    <property type="entry name" value="Cupin_2"/>
</dbReference>
<evidence type="ECO:0000259" key="1">
    <source>
        <dbReference type="Pfam" id="PF07883"/>
    </source>
</evidence>
<sequence length="114" mass="11960">MSELIKNLPHSTTLTLADQLSVQEGQVSSLTLAQQPGCKVTLFSIDTDEGMSSHAAPGDALILCLEGRGEITIEGVQHVLLPGQSVIMSAGAAHAVRALEPFKMLLTVVLPDQA</sequence>
<dbReference type="Pfam" id="PF07883">
    <property type="entry name" value="Cupin_2"/>
    <property type="match status" value="1"/>
</dbReference>